<keyword evidence="6 9" id="KW-0627">Porphyrin biosynthesis</keyword>
<evidence type="ECO:0000256" key="2">
    <source>
        <dbReference type="ARBA" id="ARBA00005916"/>
    </source>
</evidence>
<comment type="catalytic activity">
    <reaction evidence="7 9 14">
        <text>(S)-4-amino-5-oxopentanoate + tRNA(Glu) + NADP(+) = L-glutamyl-tRNA(Glu) + NADPH + H(+)</text>
        <dbReference type="Rhea" id="RHEA:12344"/>
        <dbReference type="Rhea" id="RHEA-COMP:9663"/>
        <dbReference type="Rhea" id="RHEA-COMP:9680"/>
        <dbReference type="ChEBI" id="CHEBI:15378"/>
        <dbReference type="ChEBI" id="CHEBI:57501"/>
        <dbReference type="ChEBI" id="CHEBI:57783"/>
        <dbReference type="ChEBI" id="CHEBI:58349"/>
        <dbReference type="ChEBI" id="CHEBI:78442"/>
        <dbReference type="ChEBI" id="CHEBI:78520"/>
        <dbReference type="EC" id="1.2.1.70"/>
    </reaction>
</comment>
<evidence type="ECO:0000313" key="18">
    <source>
        <dbReference type="EMBL" id="TDX51383.1"/>
    </source>
</evidence>
<dbReference type="FunFam" id="3.30.460.30:FF:000001">
    <property type="entry name" value="Glutamyl-tRNA reductase"/>
    <property type="match status" value="1"/>
</dbReference>
<feature type="binding site" evidence="9 11">
    <location>
        <begin position="49"/>
        <end position="52"/>
    </location>
    <ligand>
        <name>substrate</name>
    </ligand>
</feature>
<dbReference type="PIRSF" id="PIRSF000445">
    <property type="entry name" value="4pyrrol_synth_GluRdtase"/>
    <property type="match status" value="1"/>
</dbReference>
<feature type="binding site" evidence="9 11">
    <location>
        <position position="119"/>
    </location>
    <ligand>
        <name>substrate</name>
    </ligand>
</feature>
<organism evidence="18 19">
    <name type="scientific">Orenia marismortui</name>
    <dbReference type="NCBI Taxonomy" id="46469"/>
    <lineage>
        <taxon>Bacteria</taxon>
        <taxon>Bacillati</taxon>
        <taxon>Bacillota</taxon>
        <taxon>Clostridia</taxon>
        <taxon>Halanaerobiales</taxon>
        <taxon>Halobacteroidaceae</taxon>
        <taxon>Orenia</taxon>
    </lineage>
</organism>
<accession>A0A4V3GYB7</accession>
<dbReference type="PROSITE" id="PS00747">
    <property type="entry name" value="GLUTR"/>
    <property type="match status" value="1"/>
</dbReference>
<comment type="function">
    <text evidence="9">Catalyzes the NADPH-dependent reduction of glutamyl-tRNA(Glu) to glutamate 1-semialdehyde (GSA).</text>
</comment>
<dbReference type="GO" id="GO:0019353">
    <property type="term" value="P:protoporphyrinogen IX biosynthetic process from glutamate"/>
    <property type="evidence" value="ECO:0007669"/>
    <property type="project" value="TreeGrafter"/>
</dbReference>
<evidence type="ECO:0000313" key="19">
    <source>
        <dbReference type="Proteomes" id="UP000295832"/>
    </source>
</evidence>
<evidence type="ECO:0000256" key="10">
    <source>
        <dbReference type="PIRSR" id="PIRSR000445-1"/>
    </source>
</evidence>
<dbReference type="InterPro" id="IPR015896">
    <property type="entry name" value="4pyrrol_synth_GluRdtase_dimer"/>
</dbReference>
<dbReference type="EMBL" id="SOEG01000013">
    <property type="protein sequence ID" value="TDX51383.1"/>
    <property type="molecule type" value="Genomic_DNA"/>
</dbReference>
<dbReference type="HAMAP" id="MF_00087">
    <property type="entry name" value="Glu_tRNA_reductase"/>
    <property type="match status" value="1"/>
</dbReference>
<evidence type="ECO:0000259" key="16">
    <source>
        <dbReference type="Pfam" id="PF01488"/>
    </source>
</evidence>
<dbReference type="RefSeq" id="WP_134116699.1">
    <property type="nucleotide sequence ID" value="NZ_SOEG01000013.1"/>
</dbReference>
<evidence type="ECO:0000256" key="4">
    <source>
        <dbReference type="ARBA" id="ARBA00022857"/>
    </source>
</evidence>
<dbReference type="InterPro" id="IPR006151">
    <property type="entry name" value="Shikm_DH/Glu-tRNA_Rdtase"/>
</dbReference>
<dbReference type="InterPro" id="IPR018214">
    <property type="entry name" value="GluRdtase_CS"/>
</dbReference>
<dbReference type="EC" id="1.2.1.70" evidence="3 9"/>
<feature type="domain" description="Glutamyl-tRNA reductase N-terminal" evidence="17">
    <location>
        <begin position="6"/>
        <end position="155"/>
    </location>
</feature>
<evidence type="ECO:0000256" key="9">
    <source>
        <dbReference type="HAMAP-Rule" id="MF_00087"/>
    </source>
</evidence>
<evidence type="ECO:0000256" key="6">
    <source>
        <dbReference type="ARBA" id="ARBA00023244"/>
    </source>
</evidence>
<feature type="domain" description="Tetrapyrrole biosynthesis glutamyl-tRNA reductase dimerisation" evidence="15">
    <location>
        <begin position="318"/>
        <end position="414"/>
    </location>
</feature>
<dbReference type="InterPro" id="IPR036291">
    <property type="entry name" value="NAD(P)-bd_dom_sf"/>
</dbReference>
<dbReference type="SUPFAM" id="SSF69075">
    <property type="entry name" value="Glutamyl tRNA-reductase dimerization domain"/>
    <property type="match status" value="1"/>
</dbReference>
<evidence type="ECO:0000256" key="1">
    <source>
        <dbReference type="ARBA" id="ARBA00005059"/>
    </source>
</evidence>
<protein>
    <recommendedName>
        <fullName evidence="8 9">Glutamyl-tRNA reductase</fullName>
        <shortName evidence="9">GluTR</shortName>
        <ecNumber evidence="3 9">1.2.1.70</ecNumber>
    </recommendedName>
</protein>
<dbReference type="InterPro" id="IPR000343">
    <property type="entry name" value="4pyrrol_synth_GluRdtase"/>
</dbReference>
<comment type="pathway">
    <text evidence="1 9 14">Porphyrin-containing compound metabolism; protoporphyrin-IX biosynthesis; 5-aminolevulinate from L-glutamyl-tRNA(Glu): step 1/2.</text>
</comment>
<feature type="binding site" evidence="9 12">
    <location>
        <begin position="188"/>
        <end position="193"/>
    </location>
    <ligand>
        <name>NADP(+)</name>
        <dbReference type="ChEBI" id="CHEBI:58349"/>
    </ligand>
</feature>
<dbReference type="CDD" id="cd05213">
    <property type="entry name" value="NAD_bind_Glutamyl_tRNA_reduct"/>
    <property type="match status" value="1"/>
</dbReference>
<comment type="subunit">
    <text evidence="9">Homodimer.</text>
</comment>
<gene>
    <name evidence="9" type="primary">hemA</name>
    <name evidence="18" type="ORF">C7959_11328</name>
</gene>
<feature type="domain" description="Quinate/shikimate 5-dehydrogenase/glutamyl-tRNA reductase" evidence="16">
    <location>
        <begin position="170"/>
        <end position="304"/>
    </location>
</feature>
<dbReference type="NCBIfam" id="TIGR01035">
    <property type="entry name" value="hemA"/>
    <property type="match status" value="1"/>
</dbReference>
<dbReference type="GO" id="GO:0008883">
    <property type="term" value="F:glutamyl-tRNA reductase activity"/>
    <property type="evidence" value="ECO:0007669"/>
    <property type="project" value="UniProtKB-UniRule"/>
</dbReference>
<keyword evidence="5 9" id="KW-0560">Oxidoreductase</keyword>
<evidence type="ECO:0000256" key="13">
    <source>
        <dbReference type="PIRSR" id="PIRSR000445-4"/>
    </source>
</evidence>
<dbReference type="Gene3D" id="3.30.460.30">
    <property type="entry name" value="Glutamyl-tRNA reductase, N-terminal domain"/>
    <property type="match status" value="1"/>
</dbReference>
<feature type="site" description="Important for activity" evidence="9 13">
    <location>
        <position position="98"/>
    </location>
</feature>
<proteinExistence type="inferred from homology"/>
<comment type="similarity">
    <text evidence="2 9 14">Belongs to the glutamyl-tRNA reductase family.</text>
</comment>
<evidence type="ECO:0000256" key="5">
    <source>
        <dbReference type="ARBA" id="ARBA00023002"/>
    </source>
</evidence>
<evidence type="ECO:0000256" key="3">
    <source>
        <dbReference type="ARBA" id="ARBA00012970"/>
    </source>
</evidence>
<feature type="active site" description="Nucleophile" evidence="9 10">
    <location>
        <position position="50"/>
    </location>
</feature>
<dbReference type="Pfam" id="PF05201">
    <property type="entry name" value="GlutR_N"/>
    <property type="match status" value="1"/>
</dbReference>
<comment type="caution">
    <text evidence="18">The sequence shown here is derived from an EMBL/GenBank/DDBJ whole genome shotgun (WGS) entry which is preliminary data.</text>
</comment>
<comment type="domain">
    <text evidence="9">Possesses an unusual extended V-shaped dimeric structure with each monomer consisting of three distinct domains arranged along a curved 'spinal' alpha-helix. The N-terminal catalytic domain specifically recognizes the glutamate moiety of the substrate. The second domain is the NADPH-binding domain, and the third C-terminal domain is responsible for dimerization.</text>
</comment>
<dbReference type="Pfam" id="PF00745">
    <property type="entry name" value="GlutR_dimer"/>
    <property type="match status" value="1"/>
</dbReference>
<evidence type="ECO:0000259" key="15">
    <source>
        <dbReference type="Pfam" id="PF00745"/>
    </source>
</evidence>
<dbReference type="STRING" id="926561.GCA_000379025_01547"/>
<sequence length="414" mass="47152">MDLIVIGLNYRTAPLELREKLSLTKKQQQEILERIKLSPKVEGAIVLSTCNRTELYLEVENSADNKIAFEIFNLISNLSVETLKNYIYIYNEIEAITHLYRVASGIDSLVIGEVQILGQVKRAFYRSRDLGLIDSYLYKIFTDAFRVAKQVRTETKISYGATSISYVAVELTKKIFGSLSGETVLILGAGKMSELALKSLVDNGVTGVMVANRTYSRGEELANKFCAKVVRWNQLDEWVNKVDIIIASTAAPHYVLHYNLVKQVMDTKRGPLFLIDIALPRDIDPRVAKIPGVHLYDIDDLEEVVEDNLAKRKEELKKVEAIIKNEIASLEEWINQQQAIPLIKDLRRRADTIKEEELSRALHKLESSDERLVVEELANRLTNKLLHLPTIKIKELAQNENSKEKLSIIKKLFE</sequence>
<evidence type="ECO:0000256" key="7">
    <source>
        <dbReference type="ARBA" id="ARBA00047464"/>
    </source>
</evidence>
<reference evidence="18 19" key="1">
    <citation type="submission" date="2019-03" db="EMBL/GenBank/DDBJ databases">
        <title>Subsurface microbial communities from deep shales in Ohio and West Virginia, USA.</title>
        <authorList>
            <person name="Wrighton K."/>
        </authorList>
    </citation>
    <scope>NUCLEOTIDE SEQUENCE [LARGE SCALE GENOMIC DNA]</scope>
    <source>
        <strain evidence="18 19">MSL 6dP</strain>
    </source>
</reference>
<evidence type="ECO:0000256" key="11">
    <source>
        <dbReference type="PIRSR" id="PIRSR000445-2"/>
    </source>
</evidence>
<dbReference type="PANTHER" id="PTHR43013:SF1">
    <property type="entry name" value="GLUTAMYL-TRNA REDUCTASE"/>
    <property type="match status" value="1"/>
</dbReference>
<dbReference type="Proteomes" id="UP000295832">
    <property type="component" value="Unassembled WGS sequence"/>
</dbReference>
<dbReference type="InterPro" id="IPR036453">
    <property type="entry name" value="GluRdtase_dimer_dom_sf"/>
</dbReference>
<feature type="binding site" evidence="9 11">
    <location>
        <begin position="113"/>
        <end position="115"/>
    </location>
    <ligand>
        <name>substrate</name>
    </ligand>
</feature>
<keyword evidence="4 9" id="KW-0521">NADP</keyword>
<dbReference type="InterPro" id="IPR015895">
    <property type="entry name" value="4pyrrol_synth_GluRdtase_N"/>
</dbReference>
<dbReference type="AlphaFoldDB" id="A0A4V3GYB7"/>
<keyword evidence="19" id="KW-1185">Reference proteome</keyword>
<evidence type="ECO:0000256" key="8">
    <source>
        <dbReference type="ARBA" id="ARBA00068659"/>
    </source>
</evidence>
<evidence type="ECO:0000256" key="12">
    <source>
        <dbReference type="PIRSR" id="PIRSR000445-3"/>
    </source>
</evidence>
<dbReference type="InterPro" id="IPR036343">
    <property type="entry name" value="GluRdtase_N_sf"/>
</dbReference>
<dbReference type="GO" id="GO:0050661">
    <property type="term" value="F:NADP binding"/>
    <property type="evidence" value="ECO:0007669"/>
    <property type="project" value="InterPro"/>
</dbReference>
<dbReference type="Pfam" id="PF01488">
    <property type="entry name" value="Shikimate_DH"/>
    <property type="match status" value="1"/>
</dbReference>
<feature type="binding site" evidence="9 11">
    <location>
        <position position="108"/>
    </location>
    <ligand>
        <name>substrate</name>
    </ligand>
</feature>
<name>A0A4V3GYB7_9FIRM</name>
<dbReference type="UniPathway" id="UPA00251">
    <property type="reaction ID" value="UER00316"/>
</dbReference>
<dbReference type="PANTHER" id="PTHR43013">
    <property type="entry name" value="GLUTAMYL-TRNA REDUCTASE"/>
    <property type="match status" value="1"/>
</dbReference>
<comment type="miscellaneous">
    <text evidence="9">During catalysis, the active site Cys acts as a nucleophile attacking the alpha-carbonyl group of tRNA-bound glutamate with the formation of a thioester intermediate between enzyme and glutamate, and the concomitant release of tRNA(Glu). The thioester intermediate is finally reduced by direct hydride transfer from NADPH, to form the product GSA.</text>
</comment>
<dbReference type="Gene3D" id="3.40.50.720">
    <property type="entry name" value="NAD(P)-binding Rossmann-like Domain"/>
    <property type="match status" value="1"/>
</dbReference>
<dbReference type="SUPFAM" id="SSF69742">
    <property type="entry name" value="Glutamyl tRNA-reductase catalytic, N-terminal domain"/>
    <property type="match status" value="1"/>
</dbReference>
<dbReference type="SUPFAM" id="SSF51735">
    <property type="entry name" value="NAD(P)-binding Rossmann-fold domains"/>
    <property type="match status" value="1"/>
</dbReference>
<evidence type="ECO:0000256" key="14">
    <source>
        <dbReference type="RuleBase" id="RU000584"/>
    </source>
</evidence>
<evidence type="ECO:0000259" key="17">
    <source>
        <dbReference type="Pfam" id="PF05201"/>
    </source>
</evidence>
<dbReference type="FunFam" id="3.40.50.720:FF:000031">
    <property type="entry name" value="Glutamyl-tRNA reductase"/>
    <property type="match status" value="1"/>
</dbReference>